<name>A0AAV7JWP0_9METZ</name>
<evidence type="ECO:0000256" key="1">
    <source>
        <dbReference type="ARBA" id="ARBA00023017"/>
    </source>
</evidence>
<dbReference type="Proteomes" id="UP001165289">
    <property type="component" value="Unassembled WGS sequence"/>
</dbReference>
<evidence type="ECO:0000256" key="3">
    <source>
        <dbReference type="ARBA" id="ARBA00023175"/>
    </source>
</evidence>
<organism evidence="6 7">
    <name type="scientific">Oopsacas minuta</name>
    <dbReference type="NCBI Taxonomy" id="111878"/>
    <lineage>
        <taxon>Eukaryota</taxon>
        <taxon>Metazoa</taxon>
        <taxon>Porifera</taxon>
        <taxon>Hexactinellida</taxon>
        <taxon>Hexasterophora</taxon>
        <taxon>Lyssacinosida</taxon>
        <taxon>Leucopsacidae</taxon>
        <taxon>Oopsacas</taxon>
    </lineage>
</organism>
<evidence type="ECO:0000256" key="5">
    <source>
        <dbReference type="SAM" id="MobiDB-lite"/>
    </source>
</evidence>
<keyword evidence="2" id="KW-0175">Coiled coil</keyword>
<gene>
    <name evidence="6" type="ORF">LOD99_4136</name>
</gene>
<comment type="similarity">
    <text evidence="4">Belongs to the inner dynein arm light chain family.</text>
</comment>
<evidence type="ECO:0000313" key="7">
    <source>
        <dbReference type="Proteomes" id="UP001165289"/>
    </source>
</evidence>
<keyword evidence="1" id="KW-0243">Dynein</keyword>
<keyword evidence="3" id="KW-0505">Motor protein</keyword>
<comment type="caution">
    <text evidence="6">The sequence shown here is derived from an EMBL/GenBank/DDBJ whole genome shotgun (WGS) entry which is preliminary data.</text>
</comment>
<dbReference type="AlphaFoldDB" id="A0AAV7JWP0"/>
<dbReference type="Pfam" id="PF10211">
    <property type="entry name" value="Ax_dynein_light"/>
    <property type="match status" value="1"/>
</dbReference>
<evidence type="ECO:0000256" key="4">
    <source>
        <dbReference type="ARBA" id="ARBA00038114"/>
    </source>
</evidence>
<dbReference type="InterPro" id="IPR019347">
    <property type="entry name" value="Axonemal_dynein_light_chain"/>
</dbReference>
<dbReference type="EMBL" id="JAKMXF010000297">
    <property type="protein sequence ID" value="KAI6652750.1"/>
    <property type="molecule type" value="Genomic_DNA"/>
</dbReference>
<proteinExistence type="inferred from homology"/>
<dbReference type="GO" id="GO:0045504">
    <property type="term" value="F:dynein heavy chain binding"/>
    <property type="evidence" value="ECO:0007669"/>
    <property type="project" value="TreeGrafter"/>
</dbReference>
<dbReference type="GO" id="GO:0030286">
    <property type="term" value="C:dynein complex"/>
    <property type="evidence" value="ECO:0007669"/>
    <property type="project" value="UniProtKB-KW"/>
</dbReference>
<dbReference type="PANTHER" id="PTHR13183:SF0">
    <property type="entry name" value="AXONEMAL DYNEIN LIGHT INTERMEDIATE POLYPEPTIDE 1"/>
    <property type="match status" value="1"/>
</dbReference>
<keyword evidence="7" id="KW-1185">Reference proteome</keyword>
<dbReference type="GO" id="GO:0005930">
    <property type="term" value="C:axoneme"/>
    <property type="evidence" value="ECO:0007669"/>
    <property type="project" value="TreeGrafter"/>
</dbReference>
<evidence type="ECO:0000256" key="2">
    <source>
        <dbReference type="ARBA" id="ARBA00023054"/>
    </source>
</evidence>
<dbReference type="GO" id="GO:0097546">
    <property type="term" value="C:ciliary base"/>
    <property type="evidence" value="ECO:0007669"/>
    <property type="project" value="TreeGrafter"/>
</dbReference>
<protein>
    <submittedName>
        <fullName evidence="6">33 kDa inner dynein arm light chain, axonemal-like</fullName>
    </submittedName>
</protein>
<feature type="region of interest" description="Disordered" evidence="5">
    <location>
        <begin position="1"/>
        <end position="54"/>
    </location>
</feature>
<reference evidence="6 7" key="1">
    <citation type="journal article" date="2023" name="BMC Biol.">
        <title>The compact genome of the sponge Oopsacas minuta (Hexactinellida) is lacking key metazoan core genes.</title>
        <authorList>
            <person name="Santini S."/>
            <person name="Schenkelaars Q."/>
            <person name="Jourda C."/>
            <person name="Duchesne M."/>
            <person name="Belahbib H."/>
            <person name="Rocher C."/>
            <person name="Selva M."/>
            <person name="Riesgo A."/>
            <person name="Vervoort M."/>
            <person name="Leys S.P."/>
            <person name="Kodjabachian L."/>
            <person name="Le Bivic A."/>
            <person name="Borchiellini C."/>
            <person name="Claverie J.M."/>
            <person name="Renard E."/>
        </authorList>
    </citation>
    <scope>NUCLEOTIDE SEQUENCE [LARGE SCALE GENOMIC DNA]</scope>
    <source>
        <strain evidence="6">SPO-2</strain>
    </source>
</reference>
<accession>A0AAV7JWP0</accession>
<sequence length="254" mass="29113">MNTSVNSLVKYDSPHSSQRNGDKKEHKTRVTPAVTGPSGPLPSHPPTKTTSDIQRSRQIEEILNKILPPREWAHGGQSWRQCVSSGPASRQDVVELEDQIDTRLLQRQARDSGICPIRRELFSECFDELIRQVTIDCAERGLLLLKVRDEIKMTLAAYQTLYESSVAFGTRKSLEAEQGRSQKDQDVKELEEKRQQLEKKLADEKRAGEENVKRDSERRKLEEAKHQDELQFLKKTNQQLKQQLEGIRSSGIKK</sequence>
<evidence type="ECO:0000313" key="6">
    <source>
        <dbReference type="EMBL" id="KAI6652750.1"/>
    </source>
</evidence>
<feature type="region of interest" description="Disordered" evidence="5">
    <location>
        <begin position="174"/>
        <end position="229"/>
    </location>
</feature>
<dbReference type="PANTHER" id="PTHR13183">
    <property type="entry name" value="AXONEMAL INNER ARM DYNEIN LIGHT CHAIN 28"/>
    <property type="match status" value="1"/>
</dbReference>